<dbReference type="GO" id="GO:0005634">
    <property type="term" value="C:nucleus"/>
    <property type="evidence" value="ECO:0007669"/>
    <property type="project" value="TreeGrafter"/>
</dbReference>
<dbReference type="Gene3D" id="1.10.10.60">
    <property type="entry name" value="Homeodomain-like"/>
    <property type="match status" value="1"/>
</dbReference>
<dbReference type="PROSITE" id="PS51029">
    <property type="entry name" value="MADF"/>
    <property type="match status" value="1"/>
</dbReference>
<dbReference type="AlphaFoldDB" id="A0A7J7J532"/>
<dbReference type="SMART" id="SM00595">
    <property type="entry name" value="MADF"/>
    <property type="match status" value="1"/>
</dbReference>
<dbReference type="EMBL" id="VXIV02003085">
    <property type="protein sequence ID" value="KAF6021242.1"/>
    <property type="molecule type" value="Genomic_DNA"/>
</dbReference>
<evidence type="ECO:0000313" key="2">
    <source>
        <dbReference type="EMBL" id="KAF6021242.1"/>
    </source>
</evidence>
<comment type="caution">
    <text evidence="2">The sequence shown here is derived from an EMBL/GenBank/DDBJ whole genome shotgun (WGS) entry which is preliminary data.</text>
</comment>
<evidence type="ECO:0000259" key="1">
    <source>
        <dbReference type="PROSITE" id="PS51029"/>
    </source>
</evidence>
<keyword evidence="3" id="KW-1185">Reference proteome</keyword>
<name>A0A7J7J532_BUGNE</name>
<dbReference type="GO" id="GO:0006357">
    <property type="term" value="P:regulation of transcription by RNA polymerase II"/>
    <property type="evidence" value="ECO:0007669"/>
    <property type="project" value="TreeGrafter"/>
</dbReference>
<dbReference type="OrthoDB" id="6159213at2759"/>
<dbReference type="Pfam" id="PF10545">
    <property type="entry name" value="MADF_DNA_bdg"/>
    <property type="match status" value="1"/>
</dbReference>
<dbReference type="PANTHER" id="PTHR12243">
    <property type="entry name" value="MADF DOMAIN TRANSCRIPTION FACTOR"/>
    <property type="match status" value="1"/>
</dbReference>
<dbReference type="Proteomes" id="UP000593567">
    <property type="component" value="Unassembled WGS sequence"/>
</dbReference>
<sequence>MYWQEKLINAVKGRPCLWDKCDENYANKNIKADNWRAISEEMVEYSYSFDEKTCAMKYRNLRDNFIKLRREHLALPSGSSPKAPPKWPFFRLFDFLSDRSNAKSSVDVNVPQECKVKNNVVAAVSSSRQPPAKRRRNETTISKIDSELEKVEQALAAEDAKDEHDYYGSSIAKRLRKLTPHKAALVRVEIEKVFLNVEYNSKVDIFDL</sequence>
<gene>
    <name evidence="2" type="ORF">EB796_020450</name>
</gene>
<dbReference type="InterPro" id="IPR039353">
    <property type="entry name" value="TF_Adf1"/>
</dbReference>
<organism evidence="2 3">
    <name type="scientific">Bugula neritina</name>
    <name type="common">Brown bryozoan</name>
    <name type="synonym">Sertularia neritina</name>
    <dbReference type="NCBI Taxonomy" id="10212"/>
    <lineage>
        <taxon>Eukaryota</taxon>
        <taxon>Metazoa</taxon>
        <taxon>Spiralia</taxon>
        <taxon>Lophotrochozoa</taxon>
        <taxon>Bryozoa</taxon>
        <taxon>Gymnolaemata</taxon>
        <taxon>Cheilostomatida</taxon>
        <taxon>Flustrina</taxon>
        <taxon>Buguloidea</taxon>
        <taxon>Bugulidae</taxon>
        <taxon>Bugula</taxon>
    </lineage>
</organism>
<dbReference type="PANTHER" id="PTHR12243:SF66">
    <property type="entry name" value="MADF DOMAIN-CONTAINING PROTEIN"/>
    <property type="match status" value="1"/>
</dbReference>
<proteinExistence type="predicted"/>
<dbReference type="InterPro" id="IPR006578">
    <property type="entry name" value="MADF-dom"/>
</dbReference>
<dbReference type="GO" id="GO:0005667">
    <property type="term" value="C:transcription regulator complex"/>
    <property type="evidence" value="ECO:0007669"/>
    <property type="project" value="TreeGrafter"/>
</dbReference>
<evidence type="ECO:0000313" key="3">
    <source>
        <dbReference type="Proteomes" id="UP000593567"/>
    </source>
</evidence>
<accession>A0A7J7J532</accession>
<feature type="domain" description="MADF" evidence="1">
    <location>
        <begin position="6"/>
        <end position="101"/>
    </location>
</feature>
<reference evidence="2" key="1">
    <citation type="submission" date="2020-06" db="EMBL/GenBank/DDBJ databases">
        <title>Draft genome of Bugula neritina, a colonial animal packing powerful symbionts and potential medicines.</title>
        <authorList>
            <person name="Rayko M."/>
        </authorList>
    </citation>
    <scope>NUCLEOTIDE SEQUENCE [LARGE SCALE GENOMIC DNA]</scope>
    <source>
        <strain evidence="2">Kwan_BN1</strain>
    </source>
</reference>
<protein>
    <recommendedName>
        <fullName evidence="1">MADF domain-containing protein</fullName>
    </recommendedName>
</protein>